<dbReference type="SMART" id="SM00829">
    <property type="entry name" value="PKS_ER"/>
    <property type="match status" value="1"/>
</dbReference>
<dbReference type="InterPro" id="IPR013149">
    <property type="entry name" value="ADH-like_C"/>
</dbReference>
<keyword evidence="4" id="KW-0560">Oxidoreductase</keyword>
<dbReference type="EC" id="1.3.1.85" evidence="4"/>
<dbReference type="PANTHER" id="PTHR44154">
    <property type="entry name" value="QUINONE OXIDOREDUCTASE"/>
    <property type="match status" value="1"/>
</dbReference>
<proteinExistence type="predicted"/>
<dbReference type="InterPro" id="IPR020843">
    <property type="entry name" value="ER"/>
</dbReference>
<accession>A0A5D0UA62</accession>
<protein>
    <submittedName>
        <fullName evidence="4">Crotonyl-CoA carboxylase/reductase</fullName>
        <ecNumber evidence="4">1.3.1.85</ecNumber>
    </submittedName>
</protein>
<dbReference type="EMBL" id="VSFF01000005">
    <property type="protein sequence ID" value="TYC15238.1"/>
    <property type="molecule type" value="Genomic_DNA"/>
</dbReference>
<gene>
    <name evidence="4" type="primary">ccrA</name>
    <name evidence="4" type="ORF">FXF65_14255</name>
</gene>
<dbReference type="Proteomes" id="UP000322634">
    <property type="component" value="Unassembled WGS sequence"/>
</dbReference>
<dbReference type="InterPro" id="IPR036291">
    <property type="entry name" value="NAD(P)-bd_dom_sf"/>
</dbReference>
<dbReference type="OrthoDB" id="9790818at2"/>
<evidence type="ECO:0000256" key="2">
    <source>
        <dbReference type="SAM" id="MobiDB-lite"/>
    </source>
</evidence>
<name>A0A5D0UA62_9ACTN</name>
<dbReference type="RefSeq" id="WP_148350383.1">
    <property type="nucleotide sequence ID" value="NZ_JBHSBF010000027.1"/>
</dbReference>
<evidence type="ECO:0000256" key="1">
    <source>
        <dbReference type="ARBA" id="ARBA00022857"/>
    </source>
</evidence>
<dbReference type="Pfam" id="PF00107">
    <property type="entry name" value="ADH_zinc_N"/>
    <property type="match status" value="1"/>
</dbReference>
<evidence type="ECO:0000313" key="5">
    <source>
        <dbReference type="Proteomes" id="UP000322634"/>
    </source>
</evidence>
<feature type="compositionally biased region" description="Basic and acidic residues" evidence="2">
    <location>
        <begin position="7"/>
        <end position="25"/>
    </location>
</feature>
<dbReference type="Pfam" id="PF08240">
    <property type="entry name" value="ADH_N"/>
    <property type="match status" value="1"/>
</dbReference>
<reference evidence="4 5" key="1">
    <citation type="submission" date="2019-08" db="EMBL/GenBank/DDBJ databases">
        <title>Actinomadura sp. nov. CYP1-5 isolated from mountain soil.</title>
        <authorList>
            <person name="Songsumanus A."/>
            <person name="Kuncharoen N."/>
            <person name="Kudo T."/>
            <person name="Yuki M."/>
            <person name="Igarashi Y."/>
            <person name="Tanasupawat S."/>
        </authorList>
    </citation>
    <scope>NUCLEOTIDE SEQUENCE [LARGE SCALE GENOMIC DNA]</scope>
    <source>
        <strain evidence="4 5">GKU157</strain>
    </source>
</reference>
<keyword evidence="1" id="KW-0521">NADP</keyword>
<organism evidence="4 5">
    <name type="scientific">Actinomadura syzygii</name>
    <dbReference type="NCBI Taxonomy" id="1427538"/>
    <lineage>
        <taxon>Bacteria</taxon>
        <taxon>Bacillati</taxon>
        <taxon>Actinomycetota</taxon>
        <taxon>Actinomycetes</taxon>
        <taxon>Streptosporangiales</taxon>
        <taxon>Thermomonosporaceae</taxon>
        <taxon>Actinomadura</taxon>
    </lineage>
</organism>
<dbReference type="PANTHER" id="PTHR44154:SF1">
    <property type="entry name" value="QUINONE OXIDOREDUCTASE"/>
    <property type="match status" value="1"/>
</dbReference>
<keyword evidence="5" id="KW-1185">Reference proteome</keyword>
<dbReference type="SUPFAM" id="SSF50129">
    <property type="entry name" value="GroES-like"/>
    <property type="match status" value="1"/>
</dbReference>
<dbReference type="InterPro" id="IPR011032">
    <property type="entry name" value="GroES-like_sf"/>
</dbReference>
<dbReference type="GO" id="GO:0043880">
    <property type="term" value="F:crotonyl-CoA reductase activity"/>
    <property type="evidence" value="ECO:0007669"/>
    <property type="project" value="InterPro"/>
</dbReference>
<dbReference type="InterPro" id="IPR013154">
    <property type="entry name" value="ADH-like_N"/>
</dbReference>
<dbReference type="NCBIfam" id="TIGR01751">
    <property type="entry name" value="crot-CoA-red"/>
    <property type="match status" value="1"/>
</dbReference>
<evidence type="ECO:0000313" key="4">
    <source>
        <dbReference type="EMBL" id="TYC15238.1"/>
    </source>
</evidence>
<comment type="caution">
    <text evidence="4">The sequence shown here is derived from an EMBL/GenBank/DDBJ whole genome shotgun (WGS) entry which is preliminary data.</text>
</comment>
<feature type="domain" description="Enoyl reductase (ER)" evidence="3">
    <location>
        <begin position="90"/>
        <end position="452"/>
    </location>
</feature>
<dbReference type="AlphaFoldDB" id="A0A5D0UA62"/>
<dbReference type="SUPFAM" id="SSF51735">
    <property type="entry name" value="NAD(P)-binding Rossmann-fold domains"/>
    <property type="match status" value="1"/>
</dbReference>
<dbReference type="InterPro" id="IPR051603">
    <property type="entry name" value="Zinc-ADH_QOR/CCCR"/>
</dbReference>
<evidence type="ECO:0000259" key="3">
    <source>
        <dbReference type="SMART" id="SM00829"/>
    </source>
</evidence>
<dbReference type="InterPro" id="IPR010085">
    <property type="entry name" value="Crot_CoA_red"/>
</dbReference>
<dbReference type="Gene3D" id="3.90.180.10">
    <property type="entry name" value="Medium-chain alcohol dehydrogenases, catalytic domain"/>
    <property type="match status" value="2"/>
</dbReference>
<sequence>MAQNGSDRCEAAEPRTSRNTSDRHGATTPRGASGLGSGTPRGTCSDALLDAVRNGATGPELRDIELPTRFRAAFTRKDEVGIFEGHDDKDVRRSLHVGDVEMPELAPDECVVAVMSAAINFNTVWSAIFEPVPTFAFLEKFGRQGWYGARHDLPFHVLGSDGAGVVVRTGGGVKSWKPGDRVVLSPSYVDEEDHGSYDDGMMSETQLAWGFETNFGSLGEYCIVKANQLIRKPAHLTWEEAGSNTLCAGTAYRMLVGTHGARMKQGDVVLIWGATGGLGSFATQLVKNGGGIPVGVVSSDEKAEIVRSQGCEHVINRNDLDLGDQGLRHPKAGRRLGEEIRRLVGEDPGIVFEYLGRETFGASVYVAKRGGKVVTCGSSTGYRHEYDNRFLWMRLKSIIGSHGFNYHEAVEVNRLIGLGMVHPTLSKVFPLDEAGDATRAVQTNQHVGKVAVLCGATAEGQGVDDPALRERIGEGKLNLYRR</sequence>
<feature type="region of interest" description="Disordered" evidence="2">
    <location>
        <begin position="1"/>
        <end position="40"/>
    </location>
</feature>